<dbReference type="EMBL" id="CP006912">
    <property type="protein sequence ID" value="AHB47253.1"/>
    <property type="molecule type" value="Genomic_DNA"/>
</dbReference>
<reference evidence="1 2" key="1">
    <citation type="journal article" date="2014" name="Genome Announc.">
        <title>Complete Genome Sequence of Hyphomicrobium nitrativorans Strain NL23, a Denitrifying Bacterium Isolated from Biofilm of a Methanol-Fed Denitrification System Treating Seawater at the Montreal Biodome.</title>
        <authorList>
            <person name="Martineau C."/>
            <person name="Villeneuve C."/>
            <person name="Mauffrey F."/>
            <person name="Villemur R."/>
        </authorList>
    </citation>
    <scope>NUCLEOTIDE SEQUENCE [LARGE SCALE GENOMIC DNA]</scope>
    <source>
        <strain evidence="1">NL23</strain>
    </source>
</reference>
<dbReference type="STRING" id="1029756.W911_00720"/>
<dbReference type="Pfam" id="PF06319">
    <property type="entry name" value="MmcB-like"/>
    <property type="match status" value="1"/>
</dbReference>
<keyword evidence="2" id="KW-1185">Reference proteome</keyword>
<dbReference type="KEGG" id="hni:W911_00720"/>
<dbReference type="AlphaFoldDB" id="V5S9D8"/>
<dbReference type="OrthoDB" id="5194526at2"/>
<name>V5S9D8_9HYPH</name>
<evidence type="ECO:0008006" key="3">
    <source>
        <dbReference type="Google" id="ProtNLM"/>
    </source>
</evidence>
<dbReference type="RefSeq" id="WP_023785590.1">
    <property type="nucleotide sequence ID" value="NC_022997.1"/>
</dbReference>
<sequence>MNDIVDNGILGGSIPSPSLGGPQSDVAREICRGVVRLLAAHGLAAISEMPLPNGRRADVIGIAPDGGIWIVEIKSCLEDFRADHKWPEYREYSDRLFFAVLPVFPLDVLPGETGLIVADRYGGEILRPAPDHRLAAPRRKAMTLRIARASASRLSVLLDPTLPAAIGRDIFDV</sequence>
<protein>
    <recommendedName>
        <fullName evidence="3">DNA repair protein MmcB-related protein</fullName>
    </recommendedName>
</protein>
<proteinExistence type="predicted"/>
<organism evidence="1 2">
    <name type="scientific">Hyphomicrobium nitrativorans NL23</name>
    <dbReference type="NCBI Taxonomy" id="1029756"/>
    <lineage>
        <taxon>Bacteria</taxon>
        <taxon>Pseudomonadati</taxon>
        <taxon>Pseudomonadota</taxon>
        <taxon>Alphaproteobacteria</taxon>
        <taxon>Hyphomicrobiales</taxon>
        <taxon>Hyphomicrobiaceae</taxon>
        <taxon>Hyphomicrobium</taxon>
    </lineage>
</organism>
<gene>
    <name evidence="1" type="ORF">W911_00720</name>
</gene>
<dbReference type="PIRSF" id="PIRSF031796">
    <property type="entry name" value="UPC031796"/>
    <property type="match status" value="1"/>
</dbReference>
<accession>V5S9D8</accession>
<evidence type="ECO:0000313" key="2">
    <source>
        <dbReference type="Proteomes" id="UP000018542"/>
    </source>
</evidence>
<dbReference type="Proteomes" id="UP000018542">
    <property type="component" value="Chromosome"/>
</dbReference>
<dbReference type="HOGENOM" id="CLU_114402_0_0_5"/>
<dbReference type="InterPro" id="IPR009394">
    <property type="entry name" value="MmcB-like"/>
</dbReference>
<dbReference type="PATRIC" id="fig|1029756.8.peg.155"/>
<evidence type="ECO:0000313" key="1">
    <source>
        <dbReference type="EMBL" id="AHB47253.1"/>
    </source>
</evidence>